<dbReference type="CDD" id="cd11715">
    <property type="entry name" value="THUMP_AdoMetMT"/>
    <property type="match status" value="1"/>
</dbReference>
<keyword evidence="1 4" id="KW-0489">Methyltransferase</keyword>
<dbReference type="PROSITE" id="PS00092">
    <property type="entry name" value="N6_MTASE"/>
    <property type="match status" value="1"/>
</dbReference>
<dbReference type="Pfam" id="PF01170">
    <property type="entry name" value="UPF0020"/>
    <property type="match status" value="1"/>
</dbReference>
<reference evidence="4 5" key="1">
    <citation type="submission" date="2024-08" db="EMBL/GenBank/DDBJ databases">
        <title>Clostridium lapicellarii sp. nov., and Clostridium renhuaiense sp. nov., two species isolated from the mud in a fermentation cellar used for producing sauce-flavour Chinese liquors.</title>
        <authorList>
            <person name="Yang F."/>
            <person name="Wang H."/>
            <person name="Chen L.Q."/>
            <person name="Zhou N."/>
            <person name="Lu J.J."/>
            <person name="Pu X.X."/>
            <person name="Wan B."/>
            <person name="Wang L."/>
            <person name="Liu S.J."/>
        </authorList>
    </citation>
    <scope>NUCLEOTIDE SEQUENCE [LARGE SCALE GENOMIC DNA]</scope>
    <source>
        <strain evidence="4 5">MT-113</strain>
    </source>
</reference>
<dbReference type="InterPro" id="IPR053943">
    <property type="entry name" value="RlmKL-like_Mtase_CS"/>
</dbReference>
<dbReference type="PROSITE" id="PS01261">
    <property type="entry name" value="UPF0020"/>
    <property type="match status" value="1"/>
</dbReference>
<dbReference type="GO" id="GO:0008168">
    <property type="term" value="F:methyltransferase activity"/>
    <property type="evidence" value="ECO:0007669"/>
    <property type="project" value="UniProtKB-KW"/>
</dbReference>
<protein>
    <submittedName>
        <fullName evidence="4">Class I SAM-dependent RNA methyltransferase</fullName>
    </submittedName>
</protein>
<accession>A0ABV4DY90</accession>
<evidence type="ECO:0000256" key="1">
    <source>
        <dbReference type="ARBA" id="ARBA00022603"/>
    </source>
</evidence>
<dbReference type="Gene3D" id="3.40.50.150">
    <property type="entry name" value="Vaccinia Virus protein VP39"/>
    <property type="match status" value="1"/>
</dbReference>
<keyword evidence="2" id="KW-0808">Transferase</keyword>
<gene>
    <name evidence="4" type="ORF">AB8S09_08000</name>
</gene>
<keyword evidence="5" id="KW-1185">Reference proteome</keyword>
<evidence type="ECO:0000259" key="3">
    <source>
        <dbReference type="SMART" id="SM00981"/>
    </source>
</evidence>
<dbReference type="GO" id="GO:0032259">
    <property type="term" value="P:methylation"/>
    <property type="evidence" value="ECO:0007669"/>
    <property type="project" value="UniProtKB-KW"/>
</dbReference>
<sequence>MEYTLIATSTFGLESVVAGELKSLGYENLKVENGKVIFSGDEMDIVTCNLWLRTADRVLIRMAEFKAESFEELFQGTLSVDWWSLMPEDAFMHVTGKSIKSKLHSVPDCQSIVKKAIVESMKSRYHMEKFAEDGVEYRIEVAILKDIVTLTVDTSGEGLHKRGYRRNAGEAPIKETLAAAMVLLSGWEPSRVLADPMCGSGTIAIETALIGKNIAPGLNRNFISEQWNIIPQYLWRDLRKFAANSINNKKFRILASDIDERVLKTAGNNAKKAGVQDYISFRKLPVQNFSSDESCGFIISNPPYGERLGELREVEKLYGDMGKVFSRLKNWNYFIITAHRKFEKYFGRKSDKNRKLYNGRLKCYYYQYFAGNSSSQI</sequence>
<dbReference type="Pfam" id="PF22020">
    <property type="entry name" value="RlmL_1st"/>
    <property type="match status" value="1"/>
</dbReference>
<dbReference type="Pfam" id="PF02926">
    <property type="entry name" value="THUMP"/>
    <property type="match status" value="1"/>
</dbReference>
<dbReference type="EMBL" id="JBGFFE010000009">
    <property type="protein sequence ID" value="MEY8763580.1"/>
    <property type="molecule type" value="Genomic_DNA"/>
</dbReference>
<dbReference type="SUPFAM" id="SSF53335">
    <property type="entry name" value="S-adenosyl-L-methionine-dependent methyltransferases"/>
    <property type="match status" value="1"/>
</dbReference>
<proteinExistence type="predicted"/>
<comment type="caution">
    <text evidence="4">The sequence shown here is derived from an EMBL/GenBank/DDBJ whole genome shotgun (WGS) entry which is preliminary data.</text>
</comment>
<dbReference type="InterPro" id="IPR004114">
    <property type="entry name" value="THUMP_dom"/>
</dbReference>
<dbReference type="RefSeq" id="WP_294184586.1">
    <property type="nucleotide sequence ID" value="NZ_JBGFFE010000009.1"/>
</dbReference>
<dbReference type="Gene3D" id="3.30.2130.30">
    <property type="match status" value="1"/>
</dbReference>
<evidence type="ECO:0000313" key="5">
    <source>
        <dbReference type="Proteomes" id="UP001565220"/>
    </source>
</evidence>
<dbReference type="PANTHER" id="PTHR47313">
    <property type="entry name" value="RIBOSOMAL RNA LARGE SUBUNIT METHYLTRANSFERASE K/L"/>
    <property type="match status" value="1"/>
</dbReference>
<feature type="domain" description="THUMP" evidence="3">
    <location>
        <begin position="57"/>
        <end position="154"/>
    </location>
</feature>
<organism evidence="4 5">
    <name type="scientific">Clostridium lapidicellarium</name>
    <dbReference type="NCBI Taxonomy" id="3240931"/>
    <lineage>
        <taxon>Bacteria</taxon>
        <taxon>Bacillati</taxon>
        <taxon>Bacillota</taxon>
        <taxon>Clostridia</taxon>
        <taxon>Eubacteriales</taxon>
        <taxon>Clostridiaceae</taxon>
        <taxon>Clostridium</taxon>
    </lineage>
</organism>
<evidence type="ECO:0000256" key="2">
    <source>
        <dbReference type="ARBA" id="ARBA00022679"/>
    </source>
</evidence>
<dbReference type="Proteomes" id="UP001565220">
    <property type="component" value="Unassembled WGS sequence"/>
</dbReference>
<evidence type="ECO:0000313" key="4">
    <source>
        <dbReference type="EMBL" id="MEY8763580.1"/>
    </source>
</evidence>
<dbReference type="InterPro" id="IPR002052">
    <property type="entry name" value="DNA_methylase_N6_adenine_CS"/>
</dbReference>
<dbReference type="SMART" id="SM00981">
    <property type="entry name" value="THUMP"/>
    <property type="match status" value="1"/>
</dbReference>
<dbReference type="InterPro" id="IPR000241">
    <property type="entry name" value="RlmKL-like_Mtase"/>
</dbReference>
<dbReference type="PANTHER" id="PTHR47313:SF1">
    <property type="entry name" value="RIBOSOMAL RNA LARGE SUBUNIT METHYLTRANSFERASE K_L"/>
    <property type="match status" value="1"/>
</dbReference>
<dbReference type="InterPro" id="IPR054170">
    <property type="entry name" value="RlmL_1st"/>
</dbReference>
<name>A0ABV4DY90_9CLOT</name>
<dbReference type="InterPro" id="IPR029063">
    <property type="entry name" value="SAM-dependent_MTases_sf"/>
</dbReference>